<evidence type="ECO:0000313" key="1">
    <source>
        <dbReference type="EMBL" id="SCL84028.1"/>
    </source>
</evidence>
<dbReference type="EMBL" id="FMIH01000189">
    <property type="protein sequence ID" value="SCL84028.1"/>
    <property type="molecule type" value="Genomic_DNA"/>
</dbReference>
<dbReference type="AlphaFoldDB" id="A0A1D3L7F7"/>
<accession>A0A1D3L7F7</accession>
<feature type="non-terminal residue" evidence="1">
    <location>
        <position position="1"/>
    </location>
</feature>
<organism evidence="1 2">
    <name type="scientific">Plasmodium berghei</name>
    <dbReference type="NCBI Taxonomy" id="5821"/>
    <lineage>
        <taxon>Eukaryota</taxon>
        <taxon>Sar</taxon>
        <taxon>Alveolata</taxon>
        <taxon>Apicomplexa</taxon>
        <taxon>Aconoidasida</taxon>
        <taxon>Haemosporida</taxon>
        <taxon>Plasmodiidae</taxon>
        <taxon>Plasmodium</taxon>
        <taxon>Plasmodium (Vinckeia)</taxon>
    </lineage>
</organism>
<protein>
    <submittedName>
        <fullName evidence="1">Uncharacterized protein</fullName>
    </submittedName>
</protein>
<proteinExistence type="predicted"/>
<reference evidence="1 2" key="1">
    <citation type="submission" date="2016-08" db="EMBL/GenBank/DDBJ databases">
        <authorList>
            <consortium name="Pathogen Informatics"/>
        </authorList>
    </citation>
    <scope>NUCLEOTIDE SEQUENCE [LARGE SCALE GENOMIC DNA]</scope>
    <source>
        <strain evidence="1 2">SP11 RLL</strain>
    </source>
</reference>
<evidence type="ECO:0000313" key="2">
    <source>
        <dbReference type="Proteomes" id="UP000219974"/>
    </source>
</evidence>
<sequence length="170" mass="18660">SPAKVGSKNNVLKCKSDNNINTPPVKTGKVNNNIIDVIIIDHVDTLRTPKDNPLALKCSTVVTKFKEDIILAIPETKRPIIITSTATGDKDIKDVLNGGYRVHPVPPPNSAAVDNITNINAIGCNNKDILFILGYANSDDPHKIDEEYNSVRKITDSKKPYVPNKNENHK</sequence>
<name>A0A1D3L7F7_PLABE</name>
<dbReference type="Proteomes" id="UP000219974">
    <property type="component" value="Unassembled WGS sequence"/>
</dbReference>
<gene>
    <name evidence="1" type="ORF">PBSP11RLL_000511900</name>
</gene>